<dbReference type="KEGG" id="pgri:PgNI_03336"/>
<evidence type="ECO:0000256" key="1">
    <source>
        <dbReference type="SAM" id="MobiDB-lite"/>
    </source>
</evidence>
<keyword evidence="2" id="KW-1185">Reference proteome</keyword>
<gene>
    <name evidence="3" type="ORF">PgNI_03336</name>
</gene>
<organism evidence="2 3">
    <name type="scientific">Pyricularia grisea</name>
    <name type="common">Crabgrass-specific blast fungus</name>
    <name type="synonym">Magnaporthe grisea</name>
    <dbReference type="NCBI Taxonomy" id="148305"/>
    <lineage>
        <taxon>Eukaryota</taxon>
        <taxon>Fungi</taxon>
        <taxon>Dikarya</taxon>
        <taxon>Ascomycota</taxon>
        <taxon>Pezizomycotina</taxon>
        <taxon>Sordariomycetes</taxon>
        <taxon>Sordariomycetidae</taxon>
        <taxon>Magnaporthales</taxon>
        <taxon>Pyriculariaceae</taxon>
        <taxon>Pyricularia</taxon>
    </lineage>
</organism>
<accession>A0A6P8BD15</accession>
<dbReference type="RefSeq" id="XP_030984929.1">
    <property type="nucleotide sequence ID" value="XM_031123391.1"/>
</dbReference>
<reference evidence="3" key="1">
    <citation type="journal article" date="2019" name="Mol. Biol. Evol.">
        <title>Blast fungal genomes show frequent chromosomal changes, gene gains and losses, and effector gene turnover.</title>
        <authorList>
            <person name="Gomez Luciano L.B."/>
            <person name="Jason Tsai I."/>
            <person name="Chuma I."/>
            <person name="Tosa Y."/>
            <person name="Chen Y.H."/>
            <person name="Li J.Y."/>
            <person name="Li M.Y."/>
            <person name="Jade Lu M.Y."/>
            <person name="Nakayashiki H."/>
            <person name="Li W.H."/>
        </authorList>
    </citation>
    <scope>NUCLEOTIDE SEQUENCE</scope>
    <source>
        <strain evidence="3">NI907</strain>
    </source>
</reference>
<feature type="region of interest" description="Disordered" evidence="1">
    <location>
        <begin position="107"/>
        <end position="150"/>
    </location>
</feature>
<dbReference type="AlphaFoldDB" id="A0A6P8BD15"/>
<evidence type="ECO:0000313" key="2">
    <source>
        <dbReference type="Proteomes" id="UP000515153"/>
    </source>
</evidence>
<name>A0A6P8BD15_PYRGI</name>
<proteinExistence type="predicted"/>
<dbReference type="Proteomes" id="UP000515153">
    <property type="component" value="Unplaced"/>
</dbReference>
<dbReference type="OrthoDB" id="5367448at2759"/>
<reference evidence="3" key="3">
    <citation type="submission" date="2025-08" db="UniProtKB">
        <authorList>
            <consortium name="RefSeq"/>
        </authorList>
    </citation>
    <scope>IDENTIFICATION</scope>
    <source>
        <strain evidence="3">NI907</strain>
    </source>
</reference>
<evidence type="ECO:0000313" key="3">
    <source>
        <dbReference type="RefSeq" id="XP_030984929.1"/>
    </source>
</evidence>
<reference evidence="3" key="2">
    <citation type="submission" date="2019-10" db="EMBL/GenBank/DDBJ databases">
        <authorList>
            <consortium name="NCBI Genome Project"/>
        </authorList>
    </citation>
    <scope>NUCLEOTIDE SEQUENCE</scope>
    <source>
        <strain evidence="3">NI907</strain>
    </source>
</reference>
<sequence>MQIPNTVRVGLGAHVFNRTVYLRVQPKPETLAERRAVLRMLQRTGEVEVFKKLRRDDSFISIFRSSKDAIELVRRAPIRYEFVVENIGVNLIGSGDITPTVAPIEAMRQGDSDSETPVAELEADEPVAEQLPETPEQQEEDGDPSAPSLGISTVKQRSFVLSAFITNQHGHYTHIRRSRLYGPWEHERHATDTFMSRALRDLVPSDHDTQPFADWITLDQLNETRIEEHDEQKRSGLATTYVETRRARRLHKQWLHKNMGNVGQTLVLADEVSKDPE</sequence>
<dbReference type="GeneID" id="41958301"/>
<protein>
    <submittedName>
        <fullName evidence="3">Uncharacterized protein</fullName>
    </submittedName>
</protein>